<dbReference type="PANTHER" id="PTHR39214:SF1">
    <property type="entry name" value="MICROBODY (PEROXISOME) BIOGENESIS PROTEIN PEROXIN 8 (EUROFUNG)"/>
    <property type="match status" value="1"/>
</dbReference>
<dbReference type="PANTHER" id="PTHR39214">
    <property type="entry name" value="MICROBODY (PEROXISOME) BIOGENESIS PROTEIN PEROXIN 8 (EUROFUNG)"/>
    <property type="match status" value="1"/>
</dbReference>
<feature type="compositionally biased region" description="Polar residues" evidence="1">
    <location>
        <begin position="781"/>
        <end position="801"/>
    </location>
</feature>
<feature type="region of interest" description="Disordered" evidence="1">
    <location>
        <begin position="779"/>
        <end position="801"/>
    </location>
</feature>
<dbReference type="Proteomes" id="UP000242180">
    <property type="component" value="Unassembled WGS sequence"/>
</dbReference>
<dbReference type="AlphaFoldDB" id="A0A1X2HRM1"/>
<evidence type="ECO:0000256" key="1">
    <source>
        <dbReference type="SAM" id="MobiDB-lite"/>
    </source>
</evidence>
<protein>
    <submittedName>
        <fullName evidence="2">Uncharacterized protein</fullName>
    </submittedName>
</protein>
<name>A0A1X2HRM1_SYNRA</name>
<keyword evidence="3" id="KW-1185">Reference proteome</keyword>
<evidence type="ECO:0000313" key="2">
    <source>
        <dbReference type="EMBL" id="ORZ01546.1"/>
    </source>
</evidence>
<evidence type="ECO:0000313" key="3">
    <source>
        <dbReference type="Proteomes" id="UP000242180"/>
    </source>
</evidence>
<comment type="caution">
    <text evidence="2">The sequence shown here is derived from an EMBL/GenBank/DDBJ whole genome shotgun (WGS) entry which is preliminary data.</text>
</comment>
<dbReference type="OrthoDB" id="2357318at2759"/>
<dbReference type="STRING" id="13706.A0A1X2HRM1"/>
<dbReference type="InParanoid" id="A0A1X2HRM1"/>
<dbReference type="EMBL" id="MCGN01000002">
    <property type="protein sequence ID" value="ORZ01546.1"/>
    <property type="molecule type" value="Genomic_DNA"/>
</dbReference>
<gene>
    <name evidence="2" type="ORF">BCR43DRAFT_522379</name>
</gene>
<proteinExistence type="predicted"/>
<reference evidence="2 3" key="1">
    <citation type="submission" date="2016-07" db="EMBL/GenBank/DDBJ databases">
        <title>Pervasive Adenine N6-methylation of Active Genes in Fungi.</title>
        <authorList>
            <consortium name="DOE Joint Genome Institute"/>
            <person name="Mondo S.J."/>
            <person name="Dannebaum R.O."/>
            <person name="Kuo R.C."/>
            <person name="Labutti K."/>
            <person name="Haridas S."/>
            <person name="Kuo A."/>
            <person name="Salamov A."/>
            <person name="Ahrendt S.R."/>
            <person name="Lipzen A."/>
            <person name="Sullivan W."/>
            <person name="Andreopoulos W.B."/>
            <person name="Clum A."/>
            <person name="Lindquist E."/>
            <person name="Daum C."/>
            <person name="Ramamoorthy G.K."/>
            <person name="Gryganskyi A."/>
            <person name="Culley D."/>
            <person name="Magnuson J.K."/>
            <person name="James T.Y."/>
            <person name="O'Malley M.A."/>
            <person name="Stajich J.E."/>
            <person name="Spatafora J.W."/>
            <person name="Visel A."/>
            <person name="Grigoriev I.V."/>
        </authorList>
    </citation>
    <scope>NUCLEOTIDE SEQUENCE [LARGE SCALE GENOMIC DNA]</scope>
    <source>
        <strain evidence="2 3">NRRL 2496</strain>
    </source>
</reference>
<dbReference type="InterPro" id="IPR055334">
    <property type="entry name" value="PEX8-like"/>
</dbReference>
<accession>A0A1X2HRM1</accession>
<organism evidence="2 3">
    <name type="scientific">Syncephalastrum racemosum</name>
    <name type="common">Filamentous fungus</name>
    <dbReference type="NCBI Taxonomy" id="13706"/>
    <lineage>
        <taxon>Eukaryota</taxon>
        <taxon>Fungi</taxon>
        <taxon>Fungi incertae sedis</taxon>
        <taxon>Mucoromycota</taxon>
        <taxon>Mucoromycotina</taxon>
        <taxon>Mucoromycetes</taxon>
        <taxon>Mucorales</taxon>
        <taxon>Syncephalastraceae</taxon>
        <taxon>Syncephalastrum</taxon>
    </lineage>
</organism>
<dbReference type="OMA" id="GWFLELK"/>
<sequence length="801" mass="89415">MTDQPDLKELAKTLSDSYSAVLQYSTLADEKLETHLSRLAQYSDHLPLTWFTPALLDALAALKDKLKTQLALESIYNLWTVWIRRLSGAPDVTQQQGPRIARVLELMQRTLLDKDALPSLQQAAWVALVALVGRAPNEFPDAQIASSMSTVLSAGPPDHLLETIDAGVAHYFAESTLLNSLELDDCELLLSAYIHLDRPCVLSVQAITTVVQHAVDIRSQQKSQSKVNADLELLMQIIDSLVKKETQDVRSQILQVAVLAGFVRMMQFTRGQKTKKTRALQEQAELLLIKHMNELVESLYAPENAHVLMEYQDSAVYMAGQCVPNLHEEALKKIDYKTTLRILMSSLLTSPHIWGRGQLVYTLKNTPETVQNLSTLVNDPLYKDIGRISRAVATIIVAAVKNAGDQEDIGMLLRAVLDRLVGFSYNIFIDWDQFLRKNPESAMNSEEKKVFKELENVMLSIFKTMIFAFTAILKAVAFDIPDGEGLERTKGAAQDIITVFANFQFITDRLGSGTGFQAYQDTLTNAVAYLMQEDHHCELNHLLSTAYREYAAPKYTTDSTPTTSLLTATQQSRLVFFTNLIEQVMSSIDDKVLDQDILPVIYPVLKWKEPANKDLYESAHAAVLAVFSAQKPIAREVAGVYAQIIIDSFPKPMILQQLRFAYVSMVQSICQLDDALSYVACGLLLEKIRSLSDDKDLALQSQYLTAFIDLLKPMSLGPFFGQMLGEVEKLVLQQPTATMQESTLKILFETISGSGISDMRRVEAVGWFLELKKRVAEKQKSTSAALATAKDNLQQESSSRA</sequence>